<keyword evidence="2" id="KW-1185">Reference proteome</keyword>
<evidence type="ECO:0000313" key="1">
    <source>
        <dbReference type="EMBL" id="GGN22430.1"/>
    </source>
</evidence>
<evidence type="ECO:0008006" key="3">
    <source>
        <dbReference type="Google" id="ProtNLM"/>
    </source>
</evidence>
<dbReference type="EMBL" id="BMNC01000017">
    <property type="protein sequence ID" value="GGN22430.1"/>
    <property type="molecule type" value="Genomic_DNA"/>
</dbReference>
<dbReference type="Proteomes" id="UP000597656">
    <property type="component" value="Unassembled WGS sequence"/>
</dbReference>
<accession>A0ABQ2IS55</accession>
<protein>
    <recommendedName>
        <fullName evidence="3">Type II toxin-antitoxin system HicB family antitoxin</fullName>
    </recommendedName>
</protein>
<dbReference type="Pfam" id="PF22281">
    <property type="entry name" value="DUF6959"/>
    <property type="match status" value="1"/>
</dbReference>
<name>A0ABQ2IS55_9PSEU</name>
<evidence type="ECO:0000313" key="2">
    <source>
        <dbReference type="Proteomes" id="UP000597656"/>
    </source>
</evidence>
<reference evidence="2" key="1">
    <citation type="journal article" date="2019" name="Int. J. Syst. Evol. Microbiol.">
        <title>The Global Catalogue of Microorganisms (GCM) 10K type strain sequencing project: providing services to taxonomists for standard genome sequencing and annotation.</title>
        <authorList>
            <consortium name="The Broad Institute Genomics Platform"/>
            <consortium name="The Broad Institute Genome Sequencing Center for Infectious Disease"/>
            <person name="Wu L."/>
            <person name="Ma J."/>
        </authorList>
    </citation>
    <scope>NUCLEOTIDE SEQUENCE [LARGE SCALE GENOMIC DNA]</scope>
    <source>
        <strain evidence="2">CGMCC 4.7319</strain>
    </source>
</reference>
<comment type="caution">
    <text evidence="1">The sequence shown here is derived from an EMBL/GenBank/DDBJ whole genome shotgun (WGS) entry which is preliminary data.</text>
</comment>
<sequence>MDKSIEPAEVLAVDGNFAVVQLPGRNFPAAAIQGDSLSVLRDTIKELSECIAEGDLDEAKYPLAEIESVISAMMSTYEDASRVRGFKLPYAT</sequence>
<organism evidence="1 2">
    <name type="scientific">Lentzea pudingi</name>
    <dbReference type="NCBI Taxonomy" id="1789439"/>
    <lineage>
        <taxon>Bacteria</taxon>
        <taxon>Bacillati</taxon>
        <taxon>Actinomycetota</taxon>
        <taxon>Actinomycetes</taxon>
        <taxon>Pseudonocardiales</taxon>
        <taxon>Pseudonocardiaceae</taxon>
        <taxon>Lentzea</taxon>
    </lineage>
</organism>
<gene>
    <name evidence="1" type="ORF">GCM10011609_74670</name>
</gene>
<proteinExistence type="predicted"/>
<dbReference type="InterPro" id="IPR053801">
    <property type="entry name" value="DUF6959"/>
</dbReference>